<dbReference type="PANTHER" id="PTHR45774">
    <property type="entry name" value="BTB/POZ DOMAIN-CONTAINING"/>
    <property type="match status" value="1"/>
</dbReference>
<sequence>MPTSSPSSYWQVGKTLSECFDHVFTSGIVSDVTFLVGEEMERISAHKLVLMSRSPVFYPMLEGPMAEKGDIPIPDISDETFKLFLRYLYTDSIDLTLRNVVPVLNAARKYCVDILVSHCEKFLASNLSSDNACLFLEQAHVFVLDSLKSDCLRFIDENPTAALTSEAFTDLCVGCVTSITESDNLRVTENNVYEAIIRWAEAECARQNLEMKVVGLWFEQ</sequence>
<proteinExistence type="predicted"/>
<dbReference type="PANTHER" id="PTHR45774:SF3">
    <property type="entry name" value="BTB (POZ) DOMAIN-CONTAINING 2B-RELATED"/>
    <property type="match status" value="1"/>
</dbReference>
<dbReference type="EMBL" id="NEDP02000656">
    <property type="protein sequence ID" value="OWF55515.1"/>
    <property type="molecule type" value="Genomic_DNA"/>
</dbReference>
<dbReference type="InterPro" id="IPR000210">
    <property type="entry name" value="BTB/POZ_dom"/>
</dbReference>
<protein>
    <submittedName>
        <fullName evidence="2">BTB/POZ domain-containing protein 2</fullName>
    </submittedName>
</protein>
<dbReference type="GO" id="GO:0005829">
    <property type="term" value="C:cytosol"/>
    <property type="evidence" value="ECO:0007669"/>
    <property type="project" value="TreeGrafter"/>
</dbReference>
<dbReference type="InterPro" id="IPR011705">
    <property type="entry name" value="BACK"/>
</dbReference>
<dbReference type="Gene3D" id="1.25.40.420">
    <property type="match status" value="1"/>
</dbReference>
<evidence type="ECO:0000313" key="2">
    <source>
        <dbReference type="EMBL" id="OWF55515.1"/>
    </source>
</evidence>
<dbReference type="InterPro" id="IPR011333">
    <property type="entry name" value="SKP1/BTB/POZ_sf"/>
</dbReference>
<feature type="domain" description="BTB" evidence="1">
    <location>
        <begin position="30"/>
        <end position="97"/>
    </location>
</feature>
<dbReference type="OrthoDB" id="6156126at2759"/>
<dbReference type="PROSITE" id="PS50097">
    <property type="entry name" value="BTB"/>
    <property type="match status" value="1"/>
</dbReference>
<organism evidence="2 3">
    <name type="scientific">Mizuhopecten yessoensis</name>
    <name type="common">Japanese scallop</name>
    <name type="synonym">Patinopecten yessoensis</name>
    <dbReference type="NCBI Taxonomy" id="6573"/>
    <lineage>
        <taxon>Eukaryota</taxon>
        <taxon>Metazoa</taxon>
        <taxon>Spiralia</taxon>
        <taxon>Lophotrochozoa</taxon>
        <taxon>Mollusca</taxon>
        <taxon>Bivalvia</taxon>
        <taxon>Autobranchia</taxon>
        <taxon>Pteriomorphia</taxon>
        <taxon>Pectinida</taxon>
        <taxon>Pectinoidea</taxon>
        <taxon>Pectinidae</taxon>
        <taxon>Mizuhopecten</taxon>
    </lineage>
</organism>
<evidence type="ECO:0000259" key="1">
    <source>
        <dbReference type="PROSITE" id="PS50097"/>
    </source>
</evidence>
<dbReference type="Pfam" id="PF07707">
    <property type="entry name" value="BACK"/>
    <property type="match status" value="1"/>
</dbReference>
<dbReference type="Pfam" id="PF00651">
    <property type="entry name" value="BTB"/>
    <property type="match status" value="1"/>
</dbReference>
<keyword evidence="3" id="KW-1185">Reference proteome</keyword>
<dbReference type="Gene3D" id="3.30.710.10">
    <property type="entry name" value="Potassium Channel Kv1.1, Chain A"/>
    <property type="match status" value="1"/>
</dbReference>
<dbReference type="AlphaFoldDB" id="A0A210R3I2"/>
<dbReference type="SMART" id="SM00225">
    <property type="entry name" value="BTB"/>
    <property type="match status" value="1"/>
</dbReference>
<reference evidence="2 3" key="1">
    <citation type="journal article" date="2017" name="Nat. Ecol. Evol.">
        <title>Scallop genome provides insights into evolution of bilaterian karyotype and development.</title>
        <authorList>
            <person name="Wang S."/>
            <person name="Zhang J."/>
            <person name="Jiao W."/>
            <person name="Li J."/>
            <person name="Xun X."/>
            <person name="Sun Y."/>
            <person name="Guo X."/>
            <person name="Huan P."/>
            <person name="Dong B."/>
            <person name="Zhang L."/>
            <person name="Hu X."/>
            <person name="Sun X."/>
            <person name="Wang J."/>
            <person name="Zhao C."/>
            <person name="Wang Y."/>
            <person name="Wang D."/>
            <person name="Huang X."/>
            <person name="Wang R."/>
            <person name="Lv J."/>
            <person name="Li Y."/>
            <person name="Zhang Z."/>
            <person name="Liu B."/>
            <person name="Lu W."/>
            <person name="Hui Y."/>
            <person name="Liang J."/>
            <person name="Zhou Z."/>
            <person name="Hou R."/>
            <person name="Li X."/>
            <person name="Liu Y."/>
            <person name="Li H."/>
            <person name="Ning X."/>
            <person name="Lin Y."/>
            <person name="Zhao L."/>
            <person name="Xing Q."/>
            <person name="Dou J."/>
            <person name="Li Y."/>
            <person name="Mao J."/>
            <person name="Guo H."/>
            <person name="Dou H."/>
            <person name="Li T."/>
            <person name="Mu C."/>
            <person name="Jiang W."/>
            <person name="Fu Q."/>
            <person name="Fu X."/>
            <person name="Miao Y."/>
            <person name="Liu J."/>
            <person name="Yu Q."/>
            <person name="Li R."/>
            <person name="Liao H."/>
            <person name="Li X."/>
            <person name="Kong Y."/>
            <person name="Jiang Z."/>
            <person name="Chourrout D."/>
            <person name="Li R."/>
            <person name="Bao Z."/>
        </authorList>
    </citation>
    <scope>NUCLEOTIDE SEQUENCE [LARGE SCALE GENOMIC DNA]</scope>
    <source>
        <strain evidence="2 3">PY_sf001</strain>
    </source>
</reference>
<gene>
    <name evidence="2" type="ORF">KP79_PYT25320</name>
</gene>
<dbReference type="SMART" id="SM00875">
    <property type="entry name" value="BACK"/>
    <property type="match status" value="1"/>
</dbReference>
<accession>A0A210R3I2</accession>
<evidence type="ECO:0000313" key="3">
    <source>
        <dbReference type="Proteomes" id="UP000242188"/>
    </source>
</evidence>
<name>A0A210R3I2_MIZYE</name>
<dbReference type="SUPFAM" id="SSF54695">
    <property type="entry name" value="POZ domain"/>
    <property type="match status" value="1"/>
</dbReference>
<dbReference type="GO" id="GO:0022008">
    <property type="term" value="P:neurogenesis"/>
    <property type="evidence" value="ECO:0007669"/>
    <property type="project" value="TreeGrafter"/>
</dbReference>
<dbReference type="Proteomes" id="UP000242188">
    <property type="component" value="Unassembled WGS sequence"/>
</dbReference>
<comment type="caution">
    <text evidence="2">The sequence shown here is derived from an EMBL/GenBank/DDBJ whole genome shotgun (WGS) entry which is preliminary data.</text>
</comment>